<dbReference type="EMBL" id="CAUEEQ010034605">
    <property type="protein sequence ID" value="CAJ0952210.1"/>
    <property type="molecule type" value="Genomic_DNA"/>
</dbReference>
<dbReference type="Proteomes" id="UP001176940">
    <property type="component" value="Unassembled WGS sequence"/>
</dbReference>
<evidence type="ECO:0000313" key="3">
    <source>
        <dbReference type="Proteomes" id="UP001176940"/>
    </source>
</evidence>
<accession>A0ABN9LZ16</accession>
<gene>
    <name evidence="2" type="ORF">RIMI_LOCUS13792415</name>
</gene>
<evidence type="ECO:0000259" key="1">
    <source>
        <dbReference type="PROSITE" id="PS50164"/>
    </source>
</evidence>
<sequence>MAQKFKERNCPSKLLAKEKACTLTPPSPSPPTHPRERVPFVHTHHPLMPKVHSIIRKHRPLLAQAYPKIESFNTPILMCTKRATNLRDSLDCKSYPIRGYYTCDTNFAIYIVKYPCGLLYVGETTQHVKDRIASHKSTIRCGKTWLPLQDHFLKHHHSVAQLKFQVVEHIDRPKRGGDRVKILKQRESYWIHTLDPLEPKGLNREINWLLRYY</sequence>
<dbReference type="PANTHER" id="PTHR21301:SF12">
    <property type="match status" value="1"/>
</dbReference>
<dbReference type="Gene3D" id="3.40.1440.10">
    <property type="entry name" value="GIY-YIG endonuclease"/>
    <property type="match status" value="1"/>
</dbReference>
<dbReference type="SMART" id="SM00465">
    <property type="entry name" value="GIYc"/>
    <property type="match status" value="1"/>
</dbReference>
<comment type="caution">
    <text evidence="2">The sequence shown here is derived from an EMBL/GenBank/DDBJ whole genome shotgun (WGS) entry which is preliminary data.</text>
</comment>
<dbReference type="InterPro" id="IPR000305">
    <property type="entry name" value="GIY-YIG_endonuc"/>
</dbReference>
<protein>
    <recommendedName>
        <fullName evidence="1">GIY-YIG domain-containing protein</fullName>
    </recommendedName>
</protein>
<keyword evidence="3" id="KW-1185">Reference proteome</keyword>
<organism evidence="2 3">
    <name type="scientific">Ranitomeya imitator</name>
    <name type="common">mimic poison frog</name>
    <dbReference type="NCBI Taxonomy" id="111125"/>
    <lineage>
        <taxon>Eukaryota</taxon>
        <taxon>Metazoa</taxon>
        <taxon>Chordata</taxon>
        <taxon>Craniata</taxon>
        <taxon>Vertebrata</taxon>
        <taxon>Euteleostomi</taxon>
        <taxon>Amphibia</taxon>
        <taxon>Batrachia</taxon>
        <taxon>Anura</taxon>
        <taxon>Neobatrachia</taxon>
        <taxon>Hyloidea</taxon>
        <taxon>Dendrobatidae</taxon>
        <taxon>Dendrobatinae</taxon>
        <taxon>Ranitomeya</taxon>
    </lineage>
</organism>
<dbReference type="PANTHER" id="PTHR21301">
    <property type="entry name" value="REVERSE TRANSCRIPTASE"/>
    <property type="match status" value="1"/>
</dbReference>
<name>A0ABN9LZ16_9NEOB</name>
<feature type="domain" description="GIY-YIG" evidence="1">
    <location>
        <begin position="105"/>
        <end position="200"/>
    </location>
</feature>
<dbReference type="InterPro" id="IPR035901">
    <property type="entry name" value="GIY-YIG_endonuc_sf"/>
</dbReference>
<proteinExistence type="predicted"/>
<dbReference type="PROSITE" id="PS50164">
    <property type="entry name" value="GIY_YIG"/>
    <property type="match status" value="1"/>
</dbReference>
<evidence type="ECO:0000313" key="2">
    <source>
        <dbReference type="EMBL" id="CAJ0952210.1"/>
    </source>
</evidence>
<reference evidence="2" key="1">
    <citation type="submission" date="2023-07" db="EMBL/GenBank/DDBJ databases">
        <authorList>
            <person name="Stuckert A."/>
        </authorList>
    </citation>
    <scope>NUCLEOTIDE SEQUENCE</scope>
</reference>